<dbReference type="GeneID" id="27899523"/>
<dbReference type="HOGENOM" id="CLU_484106_0_0_1"/>
<dbReference type="RefSeq" id="XP_016763304.1">
    <property type="nucleotide sequence ID" value="XM_016902386.1"/>
</dbReference>
<dbReference type="Gene3D" id="2.160.20.80">
    <property type="entry name" value="E3 ubiquitin-protein ligase SopA"/>
    <property type="match status" value="2"/>
</dbReference>
<evidence type="ECO:0000313" key="2">
    <source>
        <dbReference type="EMBL" id="EMF15183.1"/>
    </source>
</evidence>
<feature type="region of interest" description="Disordered" evidence="1">
    <location>
        <begin position="24"/>
        <end position="75"/>
    </location>
</feature>
<dbReference type="InterPro" id="IPR052949">
    <property type="entry name" value="PA_immunity-related"/>
</dbReference>
<gene>
    <name evidence="2" type="ORF">SEPMUDRAFT_130927</name>
</gene>
<sequence>MAQNNNNNPVLDVLGRRLADVDLHDGYEDDDDSDGGALIGPSDDGDSDGGAFIDPHDDYEDDDGGAGRAPIDLDGTCDSSSAAAVAAAPSGSKHSRPNTSVTYAVKQSRSGIGKVIISSDTASSVGTSSGSDNGSLALSAADSHEPPPPLVPSDVPSRLNITFSPILQPPTYGLIIRTLGVGPGAGFVNVTFVNCTFDRFSPTIFENCWLSNVTFSHCDFRASQFENVVIDGARFNGCTFECFWKNYKLEEELVASHLLYQGIHVNDVVPHAIVVQDRERKMAEVDKWIDHEDPGRSESGFGVIEGPLRHKRINTVERGWEASSIPLGVKGLSFNNTPRAGLVVKIRSGGRYDGIQFNNCTFKNTTFDNCYLVDVVFEGCNFENASFVEVVLKDRVYNNVGFDGCNWKWQVLSKPVTVSNRTYRQRLETGLHIPQAIVDHIAVQAQDEKRHAELRQAVLDGARPLVPPPHLQQKQQKQQQQTTAPLVVAKRQVIPPHVAARNARAAQKILRKDFTVLTAEEVQREKLAPGERLVTETTPGAFVQNPNEVSKGTKFVQIAFPSR</sequence>
<organism evidence="2 3">
    <name type="scientific">Sphaerulina musiva (strain SO2202)</name>
    <name type="common">Poplar stem canker fungus</name>
    <name type="synonym">Septoria musiva</name>
    <dbReference type="NCBI Taxonomy" id="692275"/>
    <lineage>
        <taxon>Eukaryota</taxon>
        <taxon>Fungi</taxon>
        <taxon>Dikarya</taxon>
        <taxon>Ascomycota</taxon>
        <taxon>Pezizomycotina</taxon>
        <taxon>Dothideomycetes</taxon>
        <taxon>Dothideomycetidae</taxon>
        <taxon>Mycosphaerellales</taxon>
        <taxon>Mycosphaerellaceae</taxon>
        <taxon>Sphaerulina</taxon>
    </lineage>
</organism>
<accession>M3CN02</accession>
<reference evidence="2 3" key="1">
    <citation type="journal article" date="2012" name="PLoS Pathog.">
        <title>Diverse lifestyles and strategies of plant pathogenesis encoded in the genomes of eighteen Dothideomycetes fungi.</title>
        <authorList>
            <person name="Ohm R.A."/>
            <person name="Feau N."/>
            <person name="Henrissat B."/>
            <person name="Schoch C.L."/>
            <person name="Horwitz B.A."/>
            <person name="Barry K.W."/>
            <person name="Condon B.J."/>
            <person name="Copeland A.C."/>
            <person name="Dhillon B."/>
            <person name="Glaser F."/>
            <person name="Hesse C.N."/>
            <person name="Kosti I."/>
            <person name="LaButti K."/>
            <person name="Lindquist E.A."/>
            <person name="Lucas S."/>
            <person name="Salamov A.A."/>
            <person name="Bradshaw R.E."/>
            <person name="Ciuffetti L."/>
            <person name="Hamelin R.C."/>
            <person name="Kema G.H.J."/>
            <person name="Lawrence C."/>
            <person name="Scott J.A."/>
            <person name="Spatafora J.W."/>
            <person name="Turgeon B.G."/>
            <person name="de Wit P.J.G.M."/>
            <person name="Zhong S."/>
            <person name="Goodwin S.B."/>
            <person name="Grigoriev I.V."/>
        </authorList>
    </citation>
    <scope>NUCLEOTIDE SEQUENCE [LARGE SCALE GENOMIC DNA]</scope>
    <source>
        <strain evidence="2 3">SO2202</strain>
    </source>
</reference>
<dbReference type="PANTHER" id="PTHR42999:SF1">
    <property type="entry name" value="PENTAPEPTIDE REPEAT-CONTAINING PROTEIN"/>
    <property type="match status" value="1"/>
</dbReference>
<feature type="region of interest" description="Disordered" evidence="1">
    <location>
        <begin position="122"/>
        <end position="151"/>
    </location>
</feature>
<dbReference type="Pfam" id="PF00805">
    <property type="entry name" value="Pentapeptide"/>
    <property type="match status" value="2"/>
</dbReference>
<dbReference type="OrthoDB" id="3642607at2759"/>
<dbReference type="Proteomes" id="UP000016931">
    <property type="component" value="Unassembled WGS sequence"/>
</dbReference>
<proteinExistence type="predicted"/>
<dbReference type="SUPFAM" id="SSF141571">
    <property type="entry name" value="Pentapeptide repeat-like"/>
    <property type="match status" value="2"/>
</dbReference>
<name>M3CN02_SPHMS</name>
<dbReference type="InterPro" id="IPR001646">
    <property type="entry name" value="5peptide_repeat"/>
</dbReference>
<feature type="compositionally biased region" description="Low complexity" evidence="1">
    <location>
        <begin position="122"/>
        <end position="135"/>
    </location>
</feature>
<dbReference type="AlphaFoldDB" id="M3CN02"/>
<evidence type="ECO:0000256" key="1">
    <source>
        <dbReference type="SAM" id="MobiDB-lite"/>
    </source>
</evidence>
<dbReference type="EMBL" id="KB456261">
    <property type="protein sequence ID" value="EMF15183.1"/>
    <property type="molecule type" value="Genomic_DNA"/>
</dbReference>
<dbReference type="PANTHER" id="PTHR42999">
    <property type="entry name" value="ANTIBIOTIC RESISTANCE PROTEIN MCBG"/>
    <property type="match status" value="1"/>
</dbReference>
<dbReference type="STRING" id="692275.M3CN02"/>
<protein>
    <submittedName>
        <fullName evidence="2">Uncharacterized protein</fullName>
    </submittedName>
</protein>
<keyword evidence="3" id="KW-1185">Reference proteome</keyword>
<evidence type="ECO:0000313" key="3">
    <source>
        <dbReference type="Proteomes" id="UP000016931"/>
    </source>
</evidence>